<gene>
    <name evidence="3" type="ORF">TKK_007900</name>
</gene>
<feature type="compositionally biased region" description="Polar residues" evidence="1">
    <location>
        <begin position="102"/>
        <end position="112"/>
    </location>
</feature>
<dbReference type="Proteomes" id="UP001627154">
    <property type="component" value="Unassembled WGS sequence"/>
</dbReference>
<evidence type="ECO:0000313" key="3">
    <source>
        <dbReference type="EMBL" id="KAL3398785.1"/>
    </source>
</evidence>
<protein>
    <submittedName>
        <fullName evidence="3">Uncharacterized protein</fullName>
    </submittedName>
</protein>
<comment type="caution">
    <text evidence="3">The sequence shown here is derived from an EMBL/GenBank/DDBJ whole genome shotgun (WGS) entry which is preliminary data.</text>
</comment>
<reference evidence="3 4" key="1">
    <citation type="journal article" date="2024" name="bioRxiv">
        <title>A reference genome for Trichogramma kaykai: A tiny desert-dwelling parasitoid wasp with competing sex-ratio distorters.</title>
        <authorList>
            <person name="Culotta J."/>
            <person name="Lindsey A.R."/>
        </authorList>
    </citation>
    <scope>NUCLEOTIDE SEQUENCE [LARGE SCALE GENOMIC DNA]</scope>
    <source>
        <strain evidence="3 4">KSX58</strain>
    </source>
</reference>
<dbReference type="AlphaFoldDB" id="A0ABD2X0R4"/>
<organism evidence="3 4">
    <name type="scientific">Trichogramma kaykai</name>
    <dbReference type="NCBI Taxonomy" id="54128"/>
    <lineage>
        <taxon>Eukaryota</taxon>
        <taxon>Metazoa</taxon>
        <taxon>Ecdysozoa</taxon>
        <taxon>Arthropoda</taxon>
        <taxon>Hexapoda</taxon>
        <taxon>Insecta</taxon>
        <taxon>Pterygota</taxon>
        <taxon>Neoptera</taxon>
        <taxon>Endopterygota</taxon>
        <taxon>Hymenoptera</taxon>
        <taxon>Apocrita</taxon>
        <taxon>Proctotrupomorpha</taxon>
        <taxon>Chalcidoidea</taxon>
        <taxon>Trichogrammatidae</taxon>
        <taxon>Trichogramma</taxon>
    </lineage>
</organism>
<keyword evidence="2" id="KW-1133">Transmembrane helix</keyword>
<feature type="compositionally biased region" description="Basic and acidic residues" evidence="1">
    <location>
        <begin position="118"/>
        <end position="127"/>
    </location>
</feature>
<dbReference type="EMBL" id="JBJJXI010000059">
    <property type="protein sequence ID" value="KAL3398785.1"/>
    <property type="molecule type" value="Genomic_DNA"/>
</dbReference>
<sequence length="127" mass="14904">MRFNLLFYYAFIGIVLTATIHFGSCGKPRTKPREIRGYQPDQLMTAISFGKRDYSNDNKFEKIFMLLLQNDSSYDGFTVRWLLREMKRNPEMAKWVLKKLSGNNSDKQSMNDSAADEFESKKPMSYF</sequence>
<keyword evidence="2" id="KW-0812">Transmembrane</keyword>
<proteinExistence type="predicted"/>
<name>A0ABD2X0R4_9HYME</name>
<evidence type="ECO:0000256" key="2">
    <source>
        <dbReference type="SAM" id="Phobius"/>
    </source>
</evidence>
<keyword evidence="2" id="KW-0472">Membrane</keyword>
<feature type="transmembrane region" description="Helical" evidence="2">
    <location>
        <begin position="6"/>
        <end position="26"/>
    </location>
</feature>
<evidence type="ECO:0000256" key="1">
    <source>
        <dbReference type="SAM" id="MobiDB-lite"/>
    </source>
</evidence>
<evidence type="ECO:0000313" key="4">
    <source>
        <dbReference type="Proteomes" id="UP001627154"/>
    </source>
</evidence>
<feature type="region of interest" description="Disordered" evidence="1">
    <location>
        <begin position="102"/>
        <end position="127"/>
    </location>
</feature>
<accession>A0ABD2X0R4</accession>
<keyword evidence="4" id="KW-1185">Reference proteome</keyword>